<dbReference type="Proteomes" id="UP000732399">
    <property type="component" value="Unassembled WGS sequence"/>
</dbReference>
<dbReference type="EMBL" id="JAAVJH010000004">
    <property type="protein sequence ID" value="NJR78701.1"/>
    <property type="molecule type" value="Genomic_DNA"/>
</dbReference>
<evidence type="ECO:0000313" key="2">
    <source>
        <dbReference type="Proteomes" id="UP000732399"/>
    </source>
</evidence>
<keyword evidence="2" id="KW-1185">Reference proteome</keyword>
<dbReference type="RefSeq" id="WP_168134224.1">
    <property type="nucleotide sequence ID" value="NZ_JAAVJH010000004.1"/>
</dbReference>
<evidence type="ECO:0000313" key="1">
    <source>
        <dbReference type="EMBL" id="NJR78701.1"/>
    </source>
</evidence>
<proteinExistence type="predicted"/>
<reference evidence="1 2" key="1">
    <citation type="submission" date="2020-03" db="EMBL/GenBank/DDBJ databases">
        <authorList>
            <person name="Wang L."/>
            <person name="He N."/>
            <person name="Li Y."/>
            <person name="Fang Y."/>
            <person name="Zhang F."/>
        </authorList>
    </citation>
    <scope>NUCLEOTIDE SEQUENCE [LARGE SCALE GENOMIC DNA]</scope>
    <source>
        <strain evidence="1 2">36D10-4-7</strain>
    </source>
</reference>
<sequence>MATGVAPAAAQDREAAGERVIDAVATCRAEPDGARRLACYDRAADNLIVARQRNELTVLSPAEVKEGQRAVFGLPVSEQRLYGAKAAKIAPIETLDSTVTRLSRAGRDTFTVVLDDGSVWRTTERARYEPEVGNSVHIKRGAMGSYLGSFNRARSVRIERVR</sequence>
<protein>
    <submittedName>
        <fullName evidence="1">Uncharacterized protein</fullName>
    </submittedName>
</protein>
<comment type="caution">
    <text evidence="1">The sequence shown here is derived from an EMBL/GenBank/DDBJ whole genome shotgun (WGS) entry which is preliminary data.</text>
</comment>
<gene>
    <name evidence="1" type="ORF">HBH26_08890</name>
</gene>
<accession>A0ABX1CPE5</accession>
<name>A0ABX1CPE5_9SPHN</name>
<organism evidence="1 2">
    <name type="scientific">Sphingomonas corticis</name>
    <dbReference type="NCBI Taxonomy" id="2722791"/>
    <lineage>
        <taxon>Bacteria</taxon>
        <taxon>Pseudomonadati</taxon>
        <taxon>Pseudomonadota</taxon>
        <taxon>Alphaproteobacteria</taxon>
        <taxon>Sphingomonadales</taxon>
        <taxon>Sphingomonadaceae</taxon>
        <taxon>Sphingomonas</taxon>
    </lineage>
</organism>